<dbReference type="InterPro" id="IPR006027">
    <property type="entry name" value="NusB_RsmB_TIM44"/>
</dbReference>
<comment type="function">
    <text evidence="6">Involved in transcription antitermination. Required for transcription of ribosomal RNA (rRNA) genes. Binds specifically to the boxA antiterminator sequence of the ribosomal RNA (rrn) operons.</text>
</comment>
<dbReference type="InterPro" id="IPR011605">
    <property type="entry name" value="NusB_fam"/>
</dbReference>
<keyword evidence="2 6" id="KW-0889">Transcription antitermination</keyword>
<dbReference type="GO" id="GO:0006353">
    <property type="term" value="P:DNA-templated transcription termination"/>
    <property type="evidence" value="ECO:0007669"/>
    <property type="project" value="UniProtKB-UniRule"/>
</dbReference>
<dbReference type="Pfam" id="PF01029">
    <property type="entry name" value="NusB"/>
    <property type="match status" value="1"/>
</dbReference>
<dbReference type="Proteomes" id="UP001164472">
    <property type="component" value="Chromosome"/>
</dbReference>
<feature type="domain" description="NusB/RsmB/TIM44" evidence="7">
    <location>
        <begin position="7"/>
        <end position="131"/>
    </location>
</feature>
<organism evidence="8 9">
    <name type="scientific">Alkalimarinus sediminis</name>
    <dbReference type="NCBI Taxonomy" id="1632866"/>
    <lineage>
        <taxon>Bacteria</taxon>
        <taxon>Pseudomonadati</taxon>
        <taxon>Pseudomonadota</taxon>
        <taxon>Gammaproteobacteria</taxon>
        <taxon>Alteromonadales</taxon>
        <taxon>Alteromonadaceae</taxon>
        <taxon>Alkalimarinus</taxon>
    </lineage>
</organism>
<dbReference type="PANTHER" id="PTHR11078:SF3">
    <property type="entry name" value="ANTITERMINATION NUSB DOMAIN-CONTAINING PROTEIN"/>
    <property type="match status" value="1"/>
</dbReference>
<evidence type="ECO:0000256" key="2">
    <source>
        <dbReference type="ARBA" id="ARBA00022814"/>
    </source>
</evidence>
<keyword evidence="5 6" id="KW-0804">Transcription</keyword>
<accession>A0A9E8HUN7</accession>
<evidence type="ECO:0000313" key="9">
    <source>
        <dbReference type="Proteomes" id="UP001164472"/>
    </source>
</evidence>
<name>A0A9E8HUN7_9ALTE</name>
<dbReference type="KEGG" id="asem:NNL22_12855"/>
<evidence type="ECO:0000313" key="8">
    <source>
        <dbReference type="EMBL" id="UZW76856.1"/>
    </source>
</evidence>
<sequence>MGIAQRRKSRSLALQALYQWQLSGSSLAQIEAEFSVDNDMSKVDVTYFRELLRGIPANLSELNQQIEPFLDRPVQEVDPIEMILLRMGTFEMQHRIDVPYRVVINEAVELAKKFGGTDGHKYINSVLDKLALRLRAAETRGKRSK</sequence>
<dbReference type="NCBIfam" id="TIGR01951">
    <property type="entry name" value="nusB"/>
    <property type="match status" value="1"/>
</dbReference>
<evidence type="ECO:0000259" key="7">
    <source>
        <dbReference type="Pfam" id="PF01029"/>
    </source>
</evidence>
<keyword evidence="9" id="KW-1185">Reference proteome</keyword>
<dbReference type="InterPro" id="IPR035926">
    <property type="entry name" value="NusB-like_sf"/>
</dbReference>
<comment type="similarity">
    <text evidence="1 6">Belongs to the NusB family.</text>
</comment>
<evidence type="ECO:0000256" key="3">
    <source>
        <dbReference type="ARBA" id="ARBA00022884"/>
    </source>
</evidence>
<evidence type="ECO:0000256" key="1">
    <source>
        <dbReference type="ARBA" id="ARBA00005952"/>
    </source>
</evidence>
<reference evidence="8" key="1">
    <citation type="submission" date="2022-07" db="EMBL/GenBank/DDBJ databases">
        <title>Alkalimarinus sp. nov., isolated from gut of a Alitta virens.</title>
        <authorList>
            <person name="Yang A.I."/>
            <person name="Shin N.-R."/>
        </authorList>
    </citation>
    <scope>NUCLEOTIDE SEQUENCE</scope>
    <source>
        <strain evidence="8">FA028</strain>
    </source>
</reference>
<dbReference type="GO" id="GO:0005829">
    <property type="term" value="C:cytosol"/>
    <property type="evidence" value="ECO:0007669"/>
    <property type="project" value="TreeGrafter"/>
</dbReference>
<dbReference type="GO" id="GO:0003723">
    <property type="term" value="F:RNA binding"/>
    <property type="evidence" value="ECO:0007669"/>
    <property type="project" value="UniProtKB-UniRule"/>
</dbReference>
<dbReference type="SUPFAM" id="SSF48013">
    <property type="entry name" value="NusB-like"/>
    <property type="match status" value="1"/>
</dbReference>
<dbReference type="EMBL" id="CP101527">
    <property type="protein sequence ID" value="UZW76856.1"/>
    <property type="molecule type" value="Genomic_DNA"/>
</dbReference>
<gene>
    <name evidence="6 8" type="primary">nusB</name>
    <name evidence="8" type="ORF">NNL22_12855</name>
</gene>
<proteinExistence type="inferred from homology"/>
<protein>
    <recommendedName>
        <fullName evidence="6">Transcription antitermination protein NusB</fullName>
    </recommendedName>
    <alternativeName>
        <fullName evidence="6">Antitermination factor NusB</fullName>
    </alternativeName>
</protein>
<evidence type="ECO:0000256" key="4">
    <source>
        <dbReference type="ARBA" id="ARBA00023015"/>
    </source>
</evidence>
<keyword evidence="3 6" id="KW-0694">RNA-binding</keyword>
<keyword evidence="4 6" id="KW-0805">Transcription regulation</keyword>
<evidence type="ECO:0000256" key="6">
    <source>
        <dbReference type="HAMAP-Rule" id="MF_00073"/>
    </source>
</evidence>
<dbReference type="PANTHER" id="PTHR11078">
    <property type="entry name" value="N UTILIZATION SUBSTANCE PROTEIN B-RELATED"/>
    <property type="match status" value="1"/>
</dbReference>
<dbReference type="Gene3D" id="1.10.940.10">
    <property type="entry name" value="NusB-like"/>
    <property type="match status" value="1"/>
</dbReference>
<dbReference type="GO" id="GO:0031564">
    <property type="term" value="P:transcription antitermination"/>
    <property type="evidence" value="ECO:0007669"/>
    <property type="project" value="UniProtKB-KW"/>
</dbReference>
<dbReference type="HAMAP" id="MF_00073">
    <property type="entry name" value="NusB"/>
    <property type="match status" value="1"/>
</dbReference>
<evidence type="ECO:0000256" key="5">
    <source>
        <dbReference type="ARBA" id="ARBA00023163"/>
    </source>
</evidence>
<dbReference type="AlphaFoldDB" id="A0A9E8HUN7"/>